<comment type="similarity">
    <text evidence="2">Belongs to the FAD-binding monooxygenase family.</text>
</comment>
<evidence type="ECO:0000256" key="3">
    <source>
        <dbReference type="ARBA" id="ARBA00022630"/>
    </source>
</evidence>
<dbReference type="SUPFAM" id="SSF51905">
    <property type="entry name" value="FAD/NAD(P)-binding domain"/>
    <property type="match status" value="3"/>
</dbReference>
<evidence type="ECO:0000256" key="1">
    <source>
        <dbReference type="ARBA" id="ARBA00001974"/>
    </source>
</evidence>
<dbReference type="PANTHER" id="PTHR42877:SF2">
    <property type="entry name" value="FAD_NAD(P)-BINDING DOMAIN-CONTAINING PROTEIN"/>
    <property type="match status" value="1"/>
</dbReference>
<keyword evidence="3" id="KW-0285">Flavoprotein</keyword>
<accession>A0A2I1D4V7</accession>
<dbReference type="GO" id="GO:0050660">
    <property type="term" value="F:flavin adenine dinucleotide binding"/>
    <property type="evidence" value="ECO:0007669"/>
    <property type="project" value="InterPro"/>
</dbReference>
<sequence>MTASVENPTPDSDPLHLKAHVERLLSVPNGTSAGPSGTTQHDPYAIPLKTEHAYTARKIRVITIGAGFSGLLIAHKIQHRFPELDGYVSHTIFEARGDVGGTWLVNTYPGVQCDVPAHAYAFPFDPNPNWSKFYASGTEIQDYIHRTVRKWNLDRDLQLNTRVVEMAWQAEKGEWRVEVENTLTGEKRVEYAEIVLSAQGVLVHPVWPKIPGFDVFKGHLTHSGDWDHEFDYSGKRIAVIGNGSSGIQITPQMANLPGTTVMNFMRSPAWVYLRVPPSRHHGNDDPNPNPPYTEEQIKAFQDPETHRQYRKGILGRTNKTFRLVCLPLPINNEEAQRFGTNQMAEKLNHDPELCEKLIPKFEVGCRRVTPGQGYLESFSLPNCNLSNSTITHISENAVHTADGKAFECDVVICATGFDVSHIPHFPIIGKDGQRLADKWNVDPETYLSVSTVGFPNYFIMMGPNCLGGHGSLVESLNWTGDYFMKWIRKIATEDIKSVEPKLDAEKAFVGYGEQVHQTLVWTGGCKSWYKRGTADGRVVALFGGSAILFRRMMQEIRGEDWDIEYSSANRFRFMGNGFTAWEMKEDSDLAWYVELPGVTHQLDTI</sequence>
<dbReference type="InterPro" id="IPR036188">
    <property type="entry name" value="FAD/NAD-bd_sf"/>
</dbReference>
<dbReference type="Pfam" id="PF00743">
    <property type="entry name" value="FMO-like"/>
    <property type="match status" value="1"/>
</dbReference>
<dbReference type="RefSeq" id="XP_024693498.1">
    <property type="nucleotide sequence ID" value="XM_024833419.1"/>
</dbReference>
<evidence type="ECO:0000256" key="5">
    <source>
        <dbReference type="ARBA" id="ARBA00023002"/>
    </source>
</evidence>
<dbReference type="Proteomes" id="UP000234254">
    <property type="component" value="Unassembled WGS sequence"/>
</dbReference>
<dbReference type="Gene3D" id="3.50.50.60">
    <property type="entry name" value="FAD/NAD(P)-binding domain"/>
    <property type="match status" value="2"/>
</dbReference>
<dbReference type="InterPro" id="IPR051209">
    <property type="entry name" value="FAD-bind_Monooxygenase_sf"/>
</dbReference>
<dbReference type="VEuPathDB" id="FungiDB:P168DRAFT_234476"/>
<dbReference type="OrthoDB" id="74360at2759"/>
<keyword evidence="5" id="KW-0560">Oxidoreductase</keyword>
<dbReference type="GeneID" id="36540943"/>
<comment type="cofactor">
    <cofactor evidence="1">
        <name>FAD</name>
        <dbReference type="ChEBI" id="CHEBI:57692"/>
    </cofactor>
</comment>
<gene>
    <name evidence="6" type="ORF">P168DRAFT_234476</name>
</gene>
<reference evidence="6" key="1">
    <citation type="submission" date="2016-12" db="EMBL/GenBank/DDBJ databases">
        <title>The genomes of Aspergillus section Nigri reveals drivers in fungal speciation.</title>
        <authorList>
            <consortium name="DOE Joint Genome Institute"/>
            <person name="Vesth T.C."/>
            <person name="Nybo J."/>
            <person name="Theobald S."/>
            <person name="Brandl J."/>
            <person name="Frisvad J.C."/>
            <person name="Nielsen K.F."/>
            <person name="Lyhne E.K."/>
            <person name="Kogle M.E."/>
            <person name="Kuo A."/>
            <person name="Riley R."/>
            <person name="Clum A."/>
            <person name="Nolan M."/>
            <person name="Lipzen A."/>
            <person name="Salamov A."/>
            <person name="Henrissat B."/>
            <person name="Wiebenga A."/>
            <person name="De vries R.P."/>
            <person name="Grigoriev I.V."/>
            <person name="Mortensen U.H."/>
            <person name="Andersen M.R."/>
            <person name="Baker S.E."/>
        </authorList>
    </citation>
    <scope>NUCLEOTIDE SEQUENCE</scope>
    <source>
        <strain evidence="6">IBT 28561</strain>
    </source>
</reference>
<evidence type="ECO:0000313" key="7">
    <source>
        <dbReference type="Proteomes" id="UP000234254"/>
    </source>
</evidence>
<evidence type="ECO:0000256" key="2">
    <source>
        <dbReference type="ARBA" id="ARBA00010139"/>
    </source>
</evidence>
<name>A0A2I1D4V7_ASPC2</name>
<organism evidence="6 7">
    <name type="scientific">Aspergillus campestris (strain IBT 28561)</name>
    <dbReference type="NCBI Taxonomy" id="1392248"/>
    <lineage>
        <taxon>Eukaryota</taxon>
        <taxon>Fungi</taxon>
        <taxon>Dikarya</taxon>
        <taxon>Ascomycota</taxon>
        <taxon>Pezizomycotina</taxon>
        <taxon>Eurotiomycetes</taxon>
        <taxon>Eurotiomycetidae</taxon>
        <taxon>Eurotiales</taxon>
        <taxon>Aspergillaceae</taxon>
        <taxon>Aspergillus</taxon>
        <taxon>Aspergillus subgen. Circumdati</taxon>
    </lineage>
</organism>
<keyword evidence="4" id="KW-0274">FAD</keyword>
<dbReference type="GO" id="GO:0050661">
    <property type="term" value="F:NADP binding"/>
    <property type="evidence" value="ECO:0007669"/>
    <property type="project" value="InterPro"/>
</dbReference>
<keyword evidence="7" id="KW-1185">Reference proteome</keyword>
<dbReference type="InterPro" id="IPR020946">
    <property type="entry name" value="Flavin_mOase-like"/>
</dbReference>
<protein>
    <submittedName>
        <fullName evidence="6">FAD/NAD(P)-binding domain-containing protein</fullName>
    </submittedName>
</protein>
<comment type="caution">
    <text evidence="6">The sequence shown here is derived from an EMBL/GenBank/DDBJ whole genome shotgun (WGS) entry which is preliminary data.</text>
</comment>
<dbReference type="EMBL" id="MSFM01000005">
    <property type="protein sequence ID" value="PKY04904.1"/>
    <property type="molecule type" value="Genomic_DNA"/>
</dbReference>
<proteinExistence type="inferred from homology"/>
<evidence type="ECO:0000313" key="6">
    <source>
        <dbReference type="EMBL" id="PKY04904.1"/>
    </source>
</evidence>
<dbReference type="PANTHER" id="PTHR42877">
    <property type="entry name" value="L-ORNITHINE N(5)-MONOOXYGENASE-RELATED"/>
    <property type="match status" value="1"/>
</dbReference>
<dbReference type="GO" id="GO:0004499">
    <property type="term" value="F:N,N-dimethylaniline monooxygenase activity"/>
    <property type="evidence" value="ECO:0007669"/>
    <property type="project" value="InterPro"/>
</dbReference>
<dbReference type="AlphaFoldDB" id="A0A2I1D4V7"/>
<evidence type="ECO:0000256" key="4">
    <source>
        <dbReference type="ARBA" id="ARBA00022827"/>
    </source>
</evidence>